<evidence type="ECO:0000313" key="2">
    <source>
        <dbReference type="Proteomes" id="UP000771749"/>
    </source>
</evidence>
<name>A0A940DP64_9BACT</name>
<protein>
    <submittedName>
        <fullName evidence="1">Glutaminyl-peptide cyclotransferase</fullName>
    </submittedName>
</protein>
<accession>A0A940DP64</accession>
<dbReference type="Gene3D" id="2.130.10.10">
    <property type="entry name" value="YVTN repeat-like/Quinoprotein amine dehydrogenase"/>
    <property type="match status" value="1"/>
</dbReference>
<comment type="caution">
    <text evidence="1">The sequence shown here is derived from an EMBL/GenBank/DDBJ whole genome shotgun (WGS) entry which is preliminary data.</text>
</comment>
<dbReference type="Pfam" id="PF16819">
    <property type="entry name" value="DUF5074"/>
    <property type="match status" value="1"/>
</dbReference>
<dbReference type="Proteomes" id="UP000771749">
    <property type="component" value="Unassembled WGS sequence"/>
</dbReference>
<sequence length="365" mass="39864">MTALQFIFRAFTALVTMTFLSGCMKDSFPGQGSPDVLPEAGSGLFILCEGNYNAGNSSLTFYDTGEKKAYDNVFSGANDGQKLGDTGQSMTMHGGSLWTVVNASHVVFAIDPLTFREKGRIVSSDMTSPRFIHFVSDSKAYISQLYDSRILIADPGTFRVTGSIDTGMEQGTASVEQMVQYGDYVLANCWSYQKTIIKIDSRTDEIVQKLEVGVQPQSICMDSENRLWVLTDGGAWPENPAGYEAPRLVCVDPDAFTVEKTFYFALGGSPSELQAGPDGNELYFLNNGKVWKMPVSADSLPDSPFIDPGDGTWPYAMTVCPWNSDVYVADAIDYVQNGAVTRYSADGKAVDEFRTGVCPGSFCWF</sequence>
<reference evidence="1" key="2">
    <citation type="journal article" date="2021" name="PeerJ">
        <title>Extensive microbial diversity within the chicken gut microbiome revealed by metagenomics and culture.</title>
        <authorList>
            <person name="Gilroy R."/>
            <person name="Ravi A."/>
            <person name="Getino M."/>
            <person name="Pursley I."/>
            <person name="Horton D.L."/>
            <person name="Alikhan N.F."/>
            <person name="Baker D."/>
            <person name="Gharbi K."/>
            <person name="Hall N."/>
            <person name="Watson M."/>
            <person name="Adriaenssens E.M."/>
            <person name="Foster-Nyarko E."/>
            <person name="Jarju S."/>
            <person name="Secka A."/>
            <person name="Antonio M."/>
            <person name="Oren A."/>
            <person name="Chaudhuri R.R."/>
            <person name="La Ragione R."/>
            <person name="Hildebrand F."/>
            <person name="Pallen M.J."/>
        </authorList>
    </citation>
    <scope>NUCLEOTIDE SEQUENCE</scope>
    <source>
        <strain evidence="1">F1-3629</strain>
    </source>
</reference>
<dbReference type="InterPro" id="IPR051200">
    <property type="entry name" value="Host-pathogen_enzymatic-act"/>
</dbReference>
<dbReference type="AlphaFoldDB" id="A0A940DP64"/>
<reference evidence="1" key="1">
    <citation type="submission" date="2020-10" db="EMBL/GenBank/DDBJ databases">
        <authorList>
            <person name="Gilroy R."/>
        </authorList>
    </citation>
    <scope>NUCLEOTIDE SEQUENCE</scope>
    <source>
        <strain evidence="1">F1-3629</strain>
    </source>
</reference>
<organism evidence="1 2">
    <name type="scientific">Candidatus Cryptobacteroides gallistercoris</name>
    <dbReference type="NCBI Taxonomy" id="2840765"/>
    <lineage>
        <taxon>Bacteria</taxon>
        <taxon>Pseudomonadati</taxon>
        <taxon>Bacteroidota</taxon>
        <taxon>Bacteroidia</taxon>
        <taxon>Bacteroidales</taxon>
        <taxon>Candidatus Cryptobacteroides</taxon>
    </lineage>
</organism>
<dbReference type="SUPFAM" id="SSF63829">
    <property type="entry name" value="Calcium-dependent phosphotriesterase"/>
    <property type="match status" value="1"/>
</dbReference>
<gene>
    <name evidence="1" type="ORF">IAC07_00020</name>
</gene>
<dbReference type="EMBL" id="JADIMJ010000001">
    <property type="protein sequence ID" value="MBO8453092.1"/>
    <property type="molecule type" value="Genomic_DNA"/>
</dbReference>
<dbReference type="PANTHER" id="PTHR47197:SF3">
    <property type="entry name" value="DIHYDRO-HEME D1 DEHYDROGENASE"/>
    <property type="match status" value="1"/>
</dbReference>
<dbReference type="InterPro" id="IPR015943">
    <property type="entry name" value="WD40/YVTN_repeat-like_dom_sf"/>
</dbReference>
<evidence type="ECO:0000313" key="1">
    <source>
        <dbReference type="EMBL" id="MBO8453092.1"/>
    </source>
</evidence>
<dbReference type="InterPro" id="IPR031815">
    <property type="entry name" value="DUF5074"/>
</dbReference>
<proteinExistence type="predicted"/>
<dbReference type="PANTHER" id="PTHR47197">
    <property type="entry name" value="PROTEIN NIRF"/>
    <property type="match status" value="1"/>
</dbReference>